<dbReference type="InParanoid" id="Q7RDX1"/>
<dbReference type="Proteomes" id="UP000008553">
    <property type="component" value="Unassembled WGS sequence"/>
</dbReference>
<name>Q7RDX1_PLAYO</name>
<comment type="caution">
    <text evidence="1">The sequence shown here is derived from an EMBL/GenBank/DDBJ whole genome shotgun (WGS) entry which is preliminary data.</text>
</comment>
<gene>
    <name evidence="1" type="ORF">PY05298</name>
</gene>
<keyword evidence="2" id="KW-1185">Reference proteome</keyword>
<feature type="non-terminal residue" evidence="1">
    <location>
        <position position="1"/>
    </location>
</feature>
<protein>
    <submittedName>
        <fullName evidence="1">Uncharacterized protein</fullName>
    </submittedName>
</protein>
<evidence type="ECO:0000313" key="1">
    <source>
        <dbReference type="EMBL" id="EAA17299.1"/>
    </source>
</evidence>
<dbReference type="PaxDb" id="73239-Q7RDX1"/>
<sequence>NKKILNNLYNIIKNYYDLINYFERKKKKKIFF</sequence>
<accession>Q7RDX1</accession>
<dbReference type="AlphaFoldDB" id="Q7RDX1"/>
<proteinExistence type="predicted"/>
<evidence type="ECO:0000313" key="2">
    <source>
        <dbReference type="Proteomes" id="UP000008553"/>
    </source>
</evidence>
<dbReference type="EMBL" id="AABL01001669">
    <property type="protein sequence ID" value="EAA17299.1"/>
    <property type="molecule type" value="Genomic_DNA"/>
</dbReference>
<reference evidence="1 2" key="1">
    <citation type="journal article" date="2002" name="Nature">
        <title>Genome sequence and comparative analysis of the model rodent malaria parasite Plasmodium yoelii yoelii.</title>
        <authorList>
            <person name="Carlton J.M."/>
            <person name="Angiuoli S.V."/>
            <person name="Suh B.B."/>
            <person name="Kooij T.W."/>
            <person name="Pertea M."/>
            <person name="Silva J.C."/>
            <person name="Ermolaeva M.D."/>
            <person name="Allen J.E."/>
            <person name="Selengut J.D."/>
            <person name="Koo H.L."/>
            <person name="Peterson J.D."/>
            <person name="Pop M."/>
            <person name="Kosack D.S."/>
            <person name="Shumway M.F."/>
            <person name="Bidwell S.L."/>
            <person name="Shallom S.J."/>
            <person name="van Aken S.E."/>
            <person name="Riedmuller S.B."/>
            <person name="Feldblyum T.V."/>
            <person name="Cho J.K."/>
            <person name="Quackenbush J."/>
            <person name="Sedegah M."/>
            <person name="Shoaibi A."/>
            <person name="Cummings L.M."/>
            <person name="Florens L."/>
            <person name="Yates J.R."/>
            <person name="Raine J.D."/>
            <person name="Sinden R.E."/>
            <person name="Harris M.A."/>
            <person name="Cunningham D.A."/>
            <person name="Preiser P.R."/>
            <person name="Bergman L.W."/>
            <person name="Vaidya A.B."/>
            <person name="van Lin L.H."/>
            <person name="Janse C.J."/>
            <person name="Waters A.P."/>
            <person name="Smith H.O."/>
            <person name="White O.R."/>
            <person name="Salzberg S.L."/>
            <person name="Venter J.C."/>
            <person name="Fraser C.M."/>
            <person name="Hoffman S.L."/>
            <person name="Gardner M.J."/>
            <person name="Carucci D.J."/>
        </authorList>
    </citation>
    <scope>NUCLEOTIDE SEQUENCE [LARGE SCALE GENOMIC DNA]</scope>
    <source>
        <strain evidence="1 2">17XNL</strain>
    </source>
</reference>
<organism evidence="1 2">
    <name type="scientific">Plasmodium yoelii yoelii</name>
    <dbReference type="NCBI Taxonomy" id="73239"/>
    <lineage>
        <taxon>Eukaryota</taxon>
        <taxon>Sar</taxon>
        <taxon>Alveolata</taxon>
        <taxon>Apicomplexa</taxon>
        <taxon>Aconoidasida</taxon>
        <taxon>Haemosporida</taxon>
        <taxon>Plasmodiidae</taxon>
        <taxon>Plasmodium</taxon>
        <taxon>Plasmodium (Vinckeia)</taxon>
    </lineage>
</organism>